<keyword evidence="3 4" id="KW-0732">Signal</keyword>
<proteinExistence type="predicted"/>
<feature type="signal peptide" evidence="4">
    <location>
        <begin position="1"/>
        <end position="23"/>
    </location>
</feature>
<feature type="domain" description="Pel9A-like right handed beta-helix region" evidence="5">
    <location>
        <begin position="25"/>
        <end position="71"/>
    </location>
</feature>
<protein>
    <recommendedName>
        <fullName evidence="5">Pel9A-like right handed beta-helix region domain-containing protein</fullName>
    </recommendedName>
</protein>
<dbReference type="PANTHER" id="PTHR40088:SF2">
    <property type="entry name" value="SECRETED SUGAR HYDROLASE"/>
    <property type="match status" value="1"/>
</dbReference>
<dbReference type="SUPFAM" id="SSF51126">
    <property type="entry name" value="Pectin lyase-like"/>
    <property type="match status" value="1"/>
</dbReference>
<dbReference type="InterPro" id="IPR012334">
    <property type="entry name" value="Pectin_lyas_fold"/>
</dbReference>
<evidence type="ECO:0000259" key="5">
    <source>
        <dbReference type="Pfam" id="PF22842"/>
    </source>
</evidence>
<dbReference type="AlphaFoldDB" id="A0A2H5XD81"/>
<evidence type="ECO:0000313" key="6">
    <source>
        <dbReference type="EMBL" id="GBC99141.1"/>
    </source>
</evidence>
<keyword evidence="2" id="KW-0964">Secreted</keyword>
<comment type="caution">
    <text evidence="6">The sequence shown here is derived from an EMBL/GenBank/DDBJ whole genome shotgun (WGS) entry which is preliminary data.</text>
</comment>
<evidence type="ECO:0000256" key="4">
    <source>
        <dbReference type="SAM" id="SignalP"/>
    </source>
</evidence>
<organism evidence="6 7">
    <name type="scientific">Candidatus Fervidibacter japonicus</name>
    <dbReference type="NCBI Taxonomy" id="2035412"/>
    <lineage>
        <taxon>Bacteria</taxon>
        <taxon>Candidatus Fervidibacterota</taxon>
        <taxon>Candidatus Fervidibacter</taxon>
    </lineage>
</organism>
<dbReference type="Gene3D" id="2.160.20.10">
    <property type="entry name" value="Single-stranded right-handed beta-helix, Pectin lyase-like"/>
    <property type="match status" value="1"/>
</dbReference>
<evidence type="ECO:0000256" key="1">
    <source>
        <dbReference type="ARBA" id="ARBA00004613"/>
    </source>
</evidence>
<gene>
    <name evidence="6" type="ORF">HRbin17_01662</name>
</gene>
<evidence type="ECO:0000256" key="2">
    <source>
        <dbReference type="ARBA" id="ARBA00022525"/>
    </source>
</evidence>
<dbReference type="EMBL" id="BEHT01000021">
    <property type="protein sequence ID" value="GBC99141.1"/>
    <property type="molecule type" value="Genomic_DNA"/>
</dbReference>
<accession>A0A2H5XD81</accession>
<dbReference type="PANTHER" id="PTHR40088">
    <property type="entry name" value="PECTATE LYASE (EUROFUNG)"/>
    <property type="match status" value="1"/>
</dbReference>
<dbReference type="GO" id="GO:0016837">
    <property type="term" value="F:carbon-oxygen lyase activity, acting on polysaccharides"/>
    <property type="evidence" value="ECO:0007669"/>
    <property type="project" value="TreeGrafter"/>
</dbReference>
<dbReference type="Pfam" id="PF22842">
    <property type="entry name" value="Pel9A-like_beta_helix"/>
    <property type="match status" value="1"/>
</dbReference>
<evidence type="ECO:0000256" key="3">
    <source>
        <dbReference type="ARBA" id="ARBA00022729"/>
    </source>
</evidence>
<dbReference type="InterPro" id="IPR053868">
    <property type="entry name" value="Pel9A-like_beta_helix"/>
</dbReference>
<dbReference type="InterPro" id="IPR011050">
    <property type="entry name" value="Pectin_lyase_fold/virulence"/>
</dbReference>
<name>A0A2H5XD81_9BACT</name>
<feature type="chain" id="PRO_5014187229" description="Pel9A-like right handed beta-helix region domain-containing protein" evidence="4">
    <location>
        <begin position="24"/>
        <end position="168"/>
    </location>
</feature>
<dbReference type="InterPro" id="IPR052052">
    <property type="entry name" value="Polysaccharide_Lyase_9"/>
</dbReference>
<evidence type="ECO:0000313" key="7">
    <source>
        <dbReference type="Proteomes" id="UP000236173"/>
    </source>
</evidence>
<sequence>MAMGKVMVFLTLMAVVTGNPIFAATYIVDIQHPKASDTNPGTPELPFKTISKAAEVVQAGDTVIVKAGVYRETVRMQRGGTPQKPIVFVSEPIGSVIIKGSEIIGGWERTNANIWRKTDWQWAGKLGTQTGRDFVFRREQVFCDGKPLRHVEQKEHRIMREWMQMSDG</sequence>
<comment type="subcellular location">
    <subcellularLocation>
        <location evidence="1">Secreted</location>
    </subcellularLocation>
</comment>
<dbReference type="GO" id="GO:0005576">
    <property type="term" value="C:extracellular region"/>
    <property type="evidence" value="ECO:0007669"/>
    <property type="project" value="UniProtKB-SubCell"/>
</dbReference>
<dbReference type="Proteomes" id="UP000236173">
    <property type="component" value="Unassembled WGS sequence"/>
</dbReference>
<reference evidence="7" key="1">
    <citation type="submission" date="2017-09" db="EMBL/GenBank/DDBJ databases">
        <title>Metaegenomics of thermophilic ammonia-oxidizing enrichment culture.</title>
        <authorList>
            <person name="Kato S."/>
            <person name="Suzuki K."/>
        </authorList>
    </citation>
    <scope>NUCLEOTIDE SEQUENCE [LARGE SCALE GENOMIC DNA]</scope>
</reference>